<dbReference type="SUPFAM" id="SSF53067">
    <property type="entry name" value="Actin-like ATPase domain"/>
    <property type="match status" value="2"/>
</dbReference>
<proteinExistence type="inferred from homology"/>
<dbReference type="PANTHER" id="PTHR14187:SF5">
    <property type="entry name" value="HEAT SHOCK 70 KDA PROTEIN 12A"/>
    <property type="match status" value="1"/>
</dbReference>
<dbReference type="OMA" id="TELQHMM"/>
<dbReference type="PANTHER" id="PTHR14187">
    <property type="entry name" value="ALPHA KINASE/ELONGATION FACTOR 2 KINASE"/>
    <property type="match status" value="1"/>
</dbReference>
<dbReference type="Ensembl" id="ENSCVAT00000021121.1">
    <property type="protein sequence ID" value="ENSCVAP00000013535.1"/>
    <property type="gene ID" value="ENSCVAG00000016063.1"/>
</dbReference>
<dbReference type="STRING" id="28743.ENSCVAP00000013535"/>
<dbReference type="InterPro" id="IPR013126">
    <property type="entry name" value="Hsp_70_fam"/>
</dbReference>
<dbReference type="AlphaFoldDB" id="A0A3Q2FYK7"/>
<keyword evidence="2" id="KW-0547">Nucleotide-binding</keyword>
<name>A0A3Q2FYK7_CYPVA</name>
<dbReference type="CDD" id="cd10229">
    <property type="entry name" value="ASKHA_NBD_HSP70_HSPA12"/>
    <property type="match status" value="1"/>
</dbReference>
<dbReference type="Gene3D" id="3.30.420.40">
    <property type="match status" value="2"/>
</dbReference>
<dbReference type="Pfam" id="PF00012">
    <property type="entry name" value="HSP70"/>
    <property type="match status" value="1"/>
</dbReference>
<protein>
    <submittedName>
        <fullName evidence="4">Heat shock 70 kDa protein 12A-like</fullName>
    </submittedName>
</protein>
<dbReference type="Proteomes" id="UP000265020">
    <property type="component" value="Unassembled WGS sequence"/>
</dbReference>
<dbReference type="GO" id="GO:0005524">
    <property type="term" value="F:ATP binding"/>
    <property type="evidence" value="ECO:0007669"/>
    <property type="project" value="UniProtKB-KW"/>
</dbReference>
<comment type="similarity">
    <text evidence="1">Belongs to the heat shock protein 70 family.</text>
</comment>
<dbReference type="GeneTree" id="ENSGT00940000154551"/>
<dbReference type="InterPro" id="IPR043129">
    <property type="entry name" value="ATPase_NBD"/>
</dbReference>
<keyword evidence="5" id="KW-1185">Reference proteome</keyword>
<reference evidence="4" key="2">
    <citation type="submission" date="2025-09" db="UniProtKB">
        <authorList>
            <consortium name="Ensembl"/>
        </authorList>
    </citation>
    <scope>IDENTIFICATION</scope>
</reference>
<sequence>MNNFVIAIDFGTASSGFAFTVTRREEESEPFIKRWGAEEGADTPKTPTCILFDPDQTFMKFGYEAKSAYFKIKKQEAKNYYFFEDFKMDLYGKEITKDLKIKAANNKEITALKVFSESLRFLKDDALKTIRSNTGGMEFSASDFIWVLTVPAIWDESAKQFMRKAAIQAGIVTEETKDKLVIALEPEVASVWSKKLPSNGFITQNQSRDSLDQTPGTQYIVVDCGGGTIDITVHRILKEGALKELHKASGNNLGGQTVDRKFKEFLREIFCDGVWEEYEENYQSEVQKILYDFTFVKRVDGEIQIRCPYNLIKLARKKKDIERFFESVDGVFWCDGSIRISREKLRSFFDESLLGISMRLREILNKDLSFDYILLVGGYAESQILRQHINEEFGEDYKILCPFRPQEVILRGAIEFGRNPKMVTSRKSRFTYGVAVLKRFDESTHKLEKKHTAGGNDWCKDIFKILVHEGEDLGWDETREHVLRAVDSNQTGMSVRLFMTERKDPQYVDDWGVEEVGSFIVELSDLNSSRERKVKLKVKFGSTEITATGTDMTTGEEHTVKFNFKT</sequence>
<accession>A0A3Q2FYK7</accession>
<evidence type="ECO:0000256" key="2">
    <source>
        <dbReference type="ARBA" id="ARBA00022741"/>
    </source>
</evidence>
<keyword evidence="3" id="KW-0067">ATP-binding</keyword>
<evidence type="ECO:0000256" key="3">
    <source>
        <dbReference type="ARBA" id="ARBA00022840"/>
    </source>
</evidence>
<evidence type="ECO:0000256" key="1">
    <source>
        <dbReference type="ARBA" id="ARBA00007381"/>
    </source>
</evidence>
<dbReference type="GO" id="GO:0140662">
    <property type="term" value="F:ATP-dependent protein folding chaperone"/>
    <property type="evidence" value="ECO:0007669"/>
    <property type="project" value="InterPro"/>
</dbReference>
<organism evidence="4 5">
    <name type="scientific">Cyprinodon variegatus</name>
    <name type="common">Sheepshead minnow</name>
    <dbReference type="NCBI Taxonomy" id="28743"/>
    <lineage>
        <taxon>Eukaryota</taxon>
        <taxon>Metazoa</taxon>
        <taxon>Chordata</taxon>
        <taxon>Craniata</taxon>
        <taxon>Vertebrata</taxon>
        <taxon>Euteleostomi</taxon>
        <taxon>Actinopterygii</taxon>
        <taxon>Neopterygii</taxon>
        <taxon>Teleostei</taxon>
        <taxon>Neoteleostei</taxon>
        <taxon>Acanthomorphata</taxon>
        <taxon>Ovalentaria</taxon>
        <taxon>Atherinomorphae</taxon>
        <taxon>Cyprinodontiformes</taxon>
        <taxon>Cyprinodontidae</taxon>
        <taxon>Cyprinodon</taxon>
    </lineage>
</organism>
<reference evidence="4" key="1">
    <citation type="submission" date="2025-08" db="UniProtKB">
        <authorList>
            <consortium name="Ensembl"/>
        </authorList>
    </citation>
    <scope>IDENTIFICATION</scope>
</reference>
<evidence type="ECO:0000313" key="4">
    <source>
        <dbReference type="Ensembl" id="ENSCVAP00000013535.1"/>
    </source>
</evidence>
<evidence type="ECO:0000313" key="5">
    <source>
        <dbReference type="Proteomes" id="UP000265020"/>
    </source>
</evidence>